<dbReference type="EC" id="5.5.1.19" evidence="7"/>
<feature type="transmembrane region" description="Helical" evidence="20">
    <location>
        <begin position="344"/>
        <end position="370"/>
    </location>
</feature>
<evidence type="ECO:0000256" key="3">
    <source>
        <dbReference type="ARBA" id="ARBA00005089"/>
    </source>
</evidence>
<dbReference type="GO" id="GO:0016117">
    <property type="term" value="P:carotenoid biosynthetic process"/>
    <property type="evidence" value="ECO:0007669"/>
    <property type="project" value="UniProtKB-KW"/>
</dbReference>
<keyword evidence="22" id="KW-1185">Reference proteome</keyword>
<evidence type="ECO:0000256" key="20">
    <source>
        <dbReference type="SAM" id="Phobius"/>
    </source>
</evidence>
<dbReference type="SFLD" id="SFLDG01018">
    <property type="entry name" value="Squalene/Phytoene_Synthase_Lik"/>
    <property type="match status" value="1"/>
</dbReference>
<comment type="catalytic activity">
    <reaction evidence="1">
        <text>2 (2E,6E,10E)-geranylgeranyl diphosphate = 15-cis-phytoene + 2 diphosphate</text>
        <dbReference type="Rhea" id="RHEA:34475"/>
        <dbReference type="ChEBI" id="CHEBI:27787"/>
        <dbReference type="ChEBI" id="CHEBI:33019"/>
        <dbReference type="ChEBI" id="CHEBI:58756"/>
        <dbReference type="EC" id="2.5.1.32"/>
    </reaction>
</comment>
<feature type="compositionally biased region" description="Acidic residues" evidence="19">
    <location>
        <begin position="142"/>
        <end position="160"/>
    </location>
</feature>
<comment type="caution">
    <text evidence="21">The sequence shown here is derived from an EMBL/GenBank/DDBJ whole genome shotgun (WGS) entry which is preliminary data.</text>
</comment>
<dbReference type="AlphaFoldDB" id="A0A8K0NSG2"/>
<dbReference type="SUPFAM" id="SSF48576">
    <property type="entry name" value="Terpenoid synthases"/>
    <property type="match status" value="1"/>
</dbReference>
<evidence type="ECO:0000256" key="14">
    <source>
        <dbReference type="ARBA" id="ARBA00023136"/>
    </source>
</evidence>
<keyword evidence="13 20" id="KW-1133">Transmembrane helix</keyword>
<dbReference type="InterPro" id="IPR017825">
    <property type="entry name" value="Lycopene_cyclase_dom"/>
</dbReference>
<evidence type="ECO:0000256" key="15">
    <source>
        <dbReference type="ARBA" id="ARBA00023235"/>
    </source>
</evidence>
<feature type="transmembrane region" description="Helical" evidence="20">
    <location>
        <begin position="206"/>
        <end position="228"/>
    </location>
</feature>
<feature type="region of interest" description="Disordered" evidence="19">
    <location>
        <begin position="125"/>
        <end position="189"/>
    </location>
</feature>
<keyword evidence="10" id="KW-0808">Transferase</keyword>
<comment type="similarity">
    <text evidence="6">In the C-terminal section; belongs to the phytoene/squalene synthase family.</text>
</comment>
<dbReference type="NCBIfam" id="TIGR03462">
    <property type="entry name" value="CarR_dom_SF"/>
    <property type="match status" value="2"/>
</dbReference>
<keyword evidence="15" id="KW-0413">Isomerase</keyword>
<evidence type="ECO:0000256" key="19">
    <source>
        <dbReference type="SAM" id="MobiDB-lite"/>
    </source>
</evidence>
<dbReference type="UniPathway" id="UPA00802"/>
<evidence type="ECO:0000256" key="2">
    <source>
        <dbReference type="ARBA" id="ARBA00004141"/>
    </source>
</evidence>
<comment type="pathway">
    <text evidence="3">Carotenoid biosynthesis; beta-carotene biosynthesis.</text>
</comment>
<evidence type="ECO:0000256" key="5">
    <source>
        <dbReference type="ARBA" id="ARBA00008247"/>
    </source>
</evidence>
<reference evidence="21" key="1">
    <citation type="submission" date="2020-04" db="EMBL/GenBank/DDBJ databases">
        <title>Analysis of mating type loci in Filobasidium floriforme.</title>
        <authorList>
            <person name="Nowrousian M."/>
        </authorList>
    </citation>
    <scope>NUCLEOTIDE SEQUENCE</scope>
    <source>
        <strain evidence="21">CBS 6242</strain>
    </source>
</reference>
<dbReference type="Pfam" id="PF00494">
    <property type="entry name" value="SQS_PSY"/>
    <property type="match status" value="1"/>
</dbReference>
<evidence type="ECO:0000256" key="9">
    <source>
        <dbReference type="ARBA" id="ARBA00018909"/>
    </source>
</evidence>
<evidence type="ECO:0000256" key="11">
    <source>
        <dbReference type="ARBA" id="ARBA00022692"/>
    </source>
</evidence>
<dbReference type="InterPro" id="IPR002060">
    <property type="entry name" value="Squ/phyt_synthse"/>
</dbReference>
<evidence type="ECO:0000313" key="22">
    <source>
        <dbReference type="Proteomes" id="UP000812966"/>
    </source>
</evidence>
<keyword evidence="14 20" id="KW-0472">Membrane</keyword>
<feature type="transmembrane region" description="Helical" evidence="20">
    <location>
        <begin position="268"/>
        <end position="288"/>
    </location>
</feature>
<dbReference type="InterPro" id="IPR008949">
    <property type="entry name" value="Isoprenoid_synthase_dom_sf"/>
</dbReference>
<feature type="transmembrane region" description="Helical" evidence="20">
    <location>
        <begin position="46"/>
        <end position="70"/>
    </location>
</feature>
<keyword evidence="16" id="KW-0511">Multifunctional enzyme</keyword>
<dbReference type="UniPathway" id="UPA00799">
    <property type="reaction ID" value="UER00773"/>
</dbReference>
<feature type="compositionally biased region" description="Basic and acidic residues" evidence="19">
    <location>
        <begin position="129"/>
        <end position="141"/>
    </location>
</feature>
<evidence type="ECO:0000256" key="1">
    <source>
        <dbReference type="ARBA" id="ARBA00001805"/>
    </source>
</evidence>
<comment type="subcellular location">
    <subcellularLocation>
        <location evidence="2">Membrane</location>
        <topology evidence="2">Multi-pass membrane protein</topology>
    </subcellularLocation>
</comment>
<evidence type="ECO:0000256" key="8">
    <source>
        <dbReference type="ARBA" id="ARBA00012396"/>
    </source>
</evidence>
<comment type="pathway">
    <text evidence="4">Carotenoid biosynthesis; phytoene biosynthesis; all-trans-phytoene from geranylgeranyl diphosphate: step 1/1.</text>
</comment>
<feature type="compositionally biased region" description="Low complexity" evidence="19">
    <location>
        <begin position="167"/>
        <end position="186"/>
    </location>
</feature>
<comment type="similarity">
    <text evidence="5">In the N-terminal section; belongs to the lycopene beta-cyclase family.</text>
</comment>
<feature type="transmembrane region" description="Helical" evidence="20">
    <location>
        <begin position="90"/>
        <end position="109"/>
    </location>
</feature>
<gene>
    <name evidence="21" type="ORF">FFLO_01391</name>
</gene>
<dbReference type="SFLD" id="SFLDS00005">
    <property type="entry name" value="Isoprenoid_Synthase_Type_I"/>
    <property type="match status" value="1"/>
</dbReference>
<evidence type="ECO:0000256" key="16">
    <source>
        <dbReference type="ARBA" id="ARBA00023268"/>
    </source>
</evidence>
<dbReference type="GO" id="GO:0045436">
    <property type="term" value="F:lycopene beta cyclase activity"/>
    <property type="evidence" value="ECO:0007669"/>
    <property type="project" value="UniProtKB-ARBA"/>
</dbReference>
<evidence type="ECO:0000256" key="4">
    <source>
        <dbReference type="ARBA" id="ARBA00005172"/>
    </source>
</evidence>
<dbReference type="EC" id="2.5.1.32" evidence="8"/>
<evidence type="ECO:0000256" key="6">
    <source>
        <dbReference type="ARBA" id="ARBA00008406"/>
    </source>
</evidence>
<feature type="transmembrane region" description="Helical" evidence="20">
    <location>
        <begin position="12"/>
        <end position="34"/>
    </location>
</feature>
<organism evidence="21 22">
    <name type="scientific">Filobasidium floriforme</name>
    <dbReference type="NCBI Taxonomy" id="5210"/>
    <lineage>
        <taxon>Eukaryota</taxon>
        <taxon>Fungi</taxon>
        <taxon>Dikarya</taxon>
        <taxon>Basidiomycota</taxon>
        <taxon>Agaricomycotina</taxon>
        <taxon>Tremellomycetes</taxon>
        <taxon>Filobasidiales</taxon>
        <taxon>Filobasidiaceae</taxon>
        <taxon>Filobasidium</taxon>
    </lineage>
</organism>
<evidence type="ECO:0000256" key="12">
    <source>
        <dbReference type="ARBA" id="ARBA00022746"/>
    </source>
</evidence>
<comment type="catalytic activity">
    <reaction evidence="18">
        <text>all-trans-lycopene = gamma-carotene</text>
        <dbReference type="Rhea" id="RHEA:32219"/>
        <dbReference type="ChEBI" id="CHEBI:15948"/>
        <dbReference type="ChEBI" id="CHEBI:27740"/>
        <dbReference type="EC" id="5.5.1.19"/>
    </reaction>
</comment>
<evidence type="ECO:0000313" key="21">
    <source>
        <dbReference type="EMBL" id="KAG7566890.1"/>
    </source>
</evidence>
<name>A0A8K0NSG2_9TREE</name>
<proteinExistence type="inferred from homology"/>
<evidence type="ECO:0000256" key="7">
    <source>
        <dbReference type="ARBA" id="ARBA00012242"/>
    </source>
</evidence>
<dbReference type="PANTHER" id="PTHR31480">
    <property type="entry name" value="BIFUNCTIONAL LYCOPENE CYCLASE/PHYTOENE SYNTHASE"/>
    <property type="match status" value="1"/>
</dbReference>
<keyword evidence="11 20" id="KW-0812">Transmembrane</keyword>
<dbReference type="GO" id="GO:0016765">
    <property type="term" value="F:transferase activity, transferring alkyl or aryl (other than methyl) groups"/>
    <property type="evidence" value="ECO:0007669"/>
    <property type="project" value="InterPro"/>
</dbReference>
<accession>A0A8K0NSG2</accession>
<evidence type="ECO:0000256" key="10">
    <source>
        <dbReference type="ARBA" id="ARBA00022679"/>
    </source>
</evidence>
<comment type="catalytic activity">
    <reaction evidence="17">
        <text>gamma-carotene = all-trans-beta-carotene</text>
        <dbReference type="Rhea" id="RHEA:32239"/>
        <dbReference type="ChEBI" id="CHEBI:17579"/>
        <dbReference type="ChEBI" id="CHEBI:27740"/>
        <dbReference type="EC" id="5.5.1.19"/>
    </reaction>
</comment>
<dbReference type="Proteomes" id="UP000812966">
    <property type="component" value="Unassembled WGS sequence"/>
</dbReference>
<protein>
    <recommendedName>
        <fullName evidence="9">Bifunctional lycopene cyclase/phytoene synthase</fullName>
        <ecNumber evidence="8">2.5.1.32</ecNumber>
        <ecNumber evidence="7">5.5.1.19</ecNumber>
    </recommendedName>
</protein>
<sequence length="798" mass="88984">MASPPSSIPLPSLTYFQVHLIFVIPPILLLGYLYGPLFGRRDGIKVGWLMFMATIWTTPWDNWIISHAAWTYPPSSILFKIYHVPVEEHLFFILQPLLVVLVQAVAGVGRGIPFAWRGLPVMEAEGGGGDDKGVGGEAKDEGEGEKDDGPEQENEDEDEDERKKSIPPSLSPTRIRTPPTRTSTSTRLRKTTIQEERIQTLPRRPLAGLFWLGVMTLGGIGLFIPLPILCDIVVHPVTTLTDPRNLGLVARNLKSPLQYQPHPVEDRLFYLSAILIWISPVLALLTALGAKVDLPEDWIAWAVGTGWLWMVDTVAIRAGAWAIDTQGKRTLGWVLWRGLPVEEAVFFAIVSYLLVLSSSLISHLHFLLLLAPPPTGGSVPTPRCPPANPIRHITLLTRLALSPPPIPRQLLVSLESSEATLKAGSKSFSVAKLGWGREMRCGLIAVYGWCRVTDDLIDDDHDEQGEVVSIETKVKVGGSDDEDGGEGEARTLTLKEIGARKQRRLGMMRRFLDLAYDETTARGDFRQLDVFLDTQVPSRAYSAFYLFSRLIVDLVPRRPFDDLLDGYQMDLEFPDKREMLQLTRIGDGVETGDTLWKRISPIQTEADLVLYADRVAGSVADMIIHLTWNVLTSDPVTAGKGWTLSPERQETLGQGRKMGQALQLVNIARDVRSDVEAIGRIYIPMQWFQTRSEGEGKKQIEMLAHRPRDLEGPDAFHAPSYTLRMLRMAEELKSASRDAIADLPYTARAGTRAMVASYFEIGKEVERRGGQVPSLEQGRLRVSKRRRLGAVLWSIWGL</sequence>
<evidence type="ECO:0000256" key="18">
    <source>
        <dbReference type="ARBA" id="ARBA00029335"/>
    </source>
</evidence>
<dbReference type="EMBL" id="JABELV010000019">
    <property type="protein sequence ID" value="KAG7566890.1"/>
    <property type="molecule type" value="Genomic_DNA"/>
</dbReference>
<keyword evidence="12" id="KW-0125">Carotenoid biosynthesis</keyword>
<dbReference type="GO" id="GO:0016872">
    <property type="term" value="F:intramolecular lyase activity"/>
    <property type="evidence" value="ECO:0007669"/>
    <property type="project" value="InterPro"/>
</dbReference>
<dbReference type="Gene3D" id="1.10.600.10">
    <property type="entry name" value="Farnesyl Diphosphate Synthase"/>
    <property type="match status" value="1"/>
</dbReference>
<dbReference type="PROSITE" id="PS01045">
    <property type="entry name" value="SQUALEN_PHYTOEN_SYN_2"/>
    <property type="match status" value="1"/>
</dbReference>
<evidence type="ECO:0000256" key="13">
    <source>
        <dbReference type="ARBA" id="ARBA00022989"/>
    </source>
</evidence>
<evidence type="ECO:0000256" key="17">
    <source>
        <dbReference type="ARBA" id="ARBA00029313"/>
    </source>
</evidence>
<dbReference type="InterPro" id="IPR019845">
    <property type="entry name" value="Squalene/phytoene_synthase_CS"/>
</dbReference>
<dbReference type="GO" id="GO:0016020">
    <property type="term" value="C:membrane"/>
    <property type="evidence" value="ECO:0007669"/>
    <property type="project" value="UniProtKB-SubCell"/>
</dbReference>